<evidence type="ECO:0000313" key="3">
    <source>
        <dbReference type="EMBL" id="MTV33101.1"/>
    </source>
</evidence>
<keyword evidence="1" id="KW-1133">Transmembrane helix</keyword>
<dbReference type="AlphaFoldDB" id="A0A6N8DVC0"/>
<keyword evidence="1" id="KW-0472">Membrane</keyword>
<feature type="transmembrane region" description="Helical" evidence="1">
    <location>
        <begin position="289"/>
        <end position="308"/>
    </location>
</feature>
<protein>
    <recommendedName>
        <fullName evidence="2">DUF6161 domain-containing protein</fullName>
    </recommendedName>
</protein>
<dbReference type="InterPro" id="IPR046159">
    <property type="entry name" value="DUF6161"/>
</dbReference>
<keyword evidence="1" id="KW-0812">Transmembrane</keyword>
<sequence length="389" mass="42992">MNEIDELAGILAERSTTFSKDRGADARELATAQRDRWAGVLTNLARHVSWPRCDIPAVRQALETLAKTVTSGSEFCDVTQDNSEYVVTSSLSILSPQKYKFITDFMLNNPLDTLGGIIAENGPAFVQMEISQKTNYDEIKILFEPIASFFATIHAVRMSQARERQMLQKTLSETLSRAELSQAAINAAIDDAANELLKAQELIKVSEKNIDEFIETSTQKVIAIKALAHESSSLESAANIWKSKVIKHYFVFILGIIALSVLSVGFAWAVLWNIDAIISHLPKKTDGDIPYGALAIMIIPLLACLWVLRIAGLWITNAQTLAEDSEQRRAMLDTYFALVADENAKMEQSDRILILNAIFRPLPGHQTEDVAPPSLLDLASDAMGGKRKT</sequence>
<evidence type="ECO:0000256" key="1">
    <source>
        <dbReference type="SAM" id="Phobius"/>
    </source>
</evidence>
<evidence type="ECO:0000313" key="4">
    <source>
        <dbReference type="Proteomes" id="UP000439113"/>
    </source>
</evidence>
<proteinExistence type="predicted"/>
<feature type="transmembrane region" description="Helical" evidence="1">
    <location>
        <begin position="249"/>
        <end position="269"/>
    </location>
</feature>
<accession>A0A6N8DVC0</accession>
<feature type="domain" description="DUF6161" evidence="2">
    <location>
        <begin position="206"/>
        <end position="359"/>
    </location>
</feature>
<organism evidence="3 4">
    <name type="scientific">Rhodoblastus acidophilus</name>
    <name type="common">Rhodopseudomonas acidophila</name>
    <dbReference type="NCBI Taxonomy" id="1074"/>
    <lineage>
        <taxon>Bacteria</taxon>
        <taxon>Pseudomonadati</taxon>
        <taxon>Pseudomonadota</taxon>
        <taxon>Alphaproteobacteria</taxon>
        <taxon>Hyphomicrobiales</taxon>
        <taxon>Rhodoblastaceae</taxon>
        <taxon>Rhodoblastus</taxon>
    </lineage>
</organism>
<gene>
    <name evidence="3" type="ORF">GJ654_19140</name>
</gene>
<dbReference type="EMBL" id="WNKS01000026">
    <property type="protein sequence ID" value="MTV33101.1"/>
    <property type="molecule type" value="Genomic_DNA"/>
</dbReference>
<reference evidence="3 4" key="1">
    <citation type="submission" date="2019-11" db="EMBL/GenBank/DDBJ databases">
        <title>Whole-genome sequence of a Rhodoblastus acidophilus DSM 142.</title>
        <authorList>
            <person name="Kyndt J.A."/>
            <person name="Meyer T.E."/>
        </authorList>
    </citation>
    <scope>NUCLEOTIDE SEQUENCE [LARGE SCALE GENOMIC DNA]</scope>
    <source>
        <strain evidence="3 4">DSM 142</strain>
    </source>
</reference>
<dbReference type="RefSeq" id="WP_155447782.1">
    <property type="nucleotide sequence ID" value="NZ_JAOQNR010000008.1"/>
</dbReference>
<comment type="caution">
    <text evidence="3">The sequence shown here is derived from an EMBL/GenBank/DDBJ whole genome shotgun (WGS) entry which is preliminary data.</text>
</comment>
<evidence type="ECO:0000259" key="2">
    <source>
        <dbReference type="Pfam" id="PF19658"/>
    </source>
</evidence>
<dbReference type="Pfam" id="PF19658">
    <property type="entry name" value="DUF6161"/>
    <property type="match status" value="1"/>
</dbReference>
<dbReference type="Proteomes" id="UP000439113">
    <property type="component" value="Unassembled WGS sequence"/>
</dbReference>
<dbReference type="OrthoDB" id="8365671at2"/>
<name>A0A6N8DVC0_RHOAC</name>